<comment type="cofactor">
    <cofactor evidence="1">
        <name>a divalent metal cation</name>
        <dbReference type="ChEBI" id="CHEBI:60240"/>
    </cofactor>
</comment>
<organism evidence="12 13">
    <name type="scientific">Nelumbo nucifera</name>
    <name type="common">Sacred lotus</name>
    <dbReference type="NCBI Taxonomy" id="4432"/>
    <lineage>
        <taxon>Eukaryota</taxon>
        <taxon>Viridiplantae</taxon>
        <taxon>Streptophyta</taxon>
        <taxon>Embryophyta</taxon>
        <taxon>Tracheophyta</taxon>
        <taxon>Spermatophyta</taxon>
        <taxon>Magnoliopsida</taxon>
        <taxon>Proteales</taxon>
        <taxon>Nelumbonaceae</taxon>
        <taxon>Nelumbo</taxon>
    </lineage>
</organism>
<dbReference type="Pfam" id="PF06839">
    <property type="entry name" value="Zn_ribbon_GRF"/>
    <property type="match status" value="1"/>
</dbReference>
<dbReference type="GO" id="GO:0016787">
    <property type="term" value="F:hydrolase activity"/>
    <property type="evidence" value="ECO:0007669"/>
    <property type="project" value="UniProtKB-KW"/>
</dbReference>
<evidence type="ECO:0000313" key="12">
    <source>
        <dbReference type="EMBL" id="DAD37994.1"/>
    </source>
</evidence>
<comment type="similarity">
    <text evidence="3">Belongs to the HARBI1 family.</text>
</comment>
<dbReference type="Pfam" id="PF13359">
    <property type="entry name" value="DDE_Tnp_4"/>
    <property type="match status" value="1"/>
</dbReference>
<proteinExistence type="inferred from homology"/>
<evidence type="ECO:0000313" key="13">
    <source>
        <dbReference type="Proteomes" id="UP000607653"/>
    </source>
</evidence>
<dbReference type="EMBL" id="DUZY01000004">
    <property type="protein sequence ID" value="DAD37994.1"/>
    <property type="molecule type" value="Genomic_DNA"/>
</dbReference>
<dbReference type="InterPro" id="IPR045249">
    <property type="entry name" value="HARBI1-like"/>
</dbReference>
<sequence length="264" mass="30206">MVDSPTKRVVLQAIFVAAIDDEEQRMMTNVLIVKELEKEDEMYLSKTPYRNDILTGLEWLKNVICNEGNRCLEMFRMTPESFVSLVGALRQRGLVKDSRYISDDEHIGILLKIAICEFGKEIVCPSDLTVIPPEILNNPKYYPWFENYVGAIDGTHVHAYVPSSDQVPFRGRKSTTTQNVMCACSFDMLFTFVEVGWESAAHDSRVFLETVQNPANMFPLPLEVMATNQRGPMCPCGHGHMQLWMAKTKKNYGRWFYKCPTSEI</sequence>
<evidence type="ECO:0000256" key="1">
    <source>
        <dbReference type="ARBA" id="ARBA00001968"/>
    </source>
</evidence>
<evidence type="ECO:0000256" key="8">
    <source>
        <dbReference type="ARBA" id="ARBA00022833"/>
    </source>
</evidence>
<keyword evidence="5" id="KW-0479">Metal-binding</keyword>
<keyword evidence="9" id="KW-0539">Nucleus</keyword>
<dbReference type="GO" id="GO:0004518">
    <property type="term" value="F:nuclease activity"/>
    <property type="evidence" value="ECO:0007669"/>
    <property type="project" value="UniProtKB-KW"/>
</dbReference>
<evidence type="ECO:0000256" key="4">
    <source>
        <dbReference type="ARBA" id="ARBA00022722"/>
    </source>
</evidence>
<evidence type="ECO:0000256" key="6">
    <source>
        <dbReference type="ARBA" id="ARBA00022771"/>
    </source>
</evidence>
<dbReference type="Pfam" id="PF26138">
    <property type="entry name" value="DUF8040"/>
    <property type="match status" value="1"/>
</dbReference>
<dbReference type="InterPro" id="IPR027806">
    <property type="entry name" value="HARBI1_dom"/>
</dbReference>
<evidence type="ECO:0000256" key="2">
    <source>
        <dbReference type="ARBA" id="ARBA00004123"/>
    </source>
</evidence>
<comment type="subcellular location">
    <subcellularLocation>
        <location evidence="2">Nucleus</location>
    </subcellularLocation>
</comment>
<dbReference type="GO" id="GO:0008270">
    <property type="term" value="F:zinc ion binding"/>
    <property type="evidence" value="ECO:0007669"/>
    <property type="project" value="UniProtKB-KW"/>
</dbReference>
<keyword evidence="4" id="KW-0540">Nuclease</keyword>
<evidence type="ECO:0000256" key="3">
    <source>
        <dbReference type="ARBA" id="ARBA00006958"/>
    </source>
</evidence>
<keyword evidence="13" id="KW-1185">Reference proteome</keyword>
<evidence type="ECO:0000256" key="9">
    <source>
        <dbReference type="ARBA" id="ARBA00023242"/>
    </source>
</evidence>
<evidence type="ECO:0000256" key="7">
    <source>
        <dbReference type="ARBA" id="ARBA00022801"/>
    </source>
</evidence>
<dbReference type="PROSITE" id="PS51999">
    <property type="entry name" value="ZF_GRF"/>
    <property type="match status" value="1"/>
</dbReference>
<accession>A0A822YVA4</accession>
<evidence type="ECO:0000256" key="10">
    <source>
        <dbReference type="PROSITE-ProRule" id="PRU01343"/>
    </source>
</evidence>
<dbReference type="Proteomes" id="UP000607653">
    <property type="component" value="Unassembled WGS sequence"/>
</dbReference>
<evidence type="ECO:0000259" key="11">
    <source>
        <dbReference type="PROSITE" id="PS51999"/>
    </source>
</evidence>
<keyword evidence="7" id="KW-0378">Hydrolase</keyword>
<keyword evidence="6 10" id="KW-0863">Zinc-finger</keyword>
<dbReference type="AlphaFoldDB" id="A0A822YVA4"/>
<gene>
    <name evidence="12" type="ORF">HUJ06_008635</name>
</gene>
<comment type="caution">
    <text evidence="12">The sequence shown here is derived from an EMBL/GenBank/DDBJ whole genome shotgun (WGS) entry which is preliminary data.</text>
</comment>
<name>A0A822YVA4_NELNU</name>
<reference evidence="12 13" key="1">
    <citation type="journal article" date="2020" name="Mol. Biol. Evol.">
        <title>Distinct Expression and Methylation Patterns for Genes with Different Fates following a Single Whole-Genome Duplication in Flowering Plants.</title>
        <authorList>
            <person name="Shi T."/>
            <person name="Rahmani R.S."/>
            <person name="Gugger P.F."/>
            <person name="Wang M."/>
            <person name="Li H."/>
            <person name="Zhang Y."/>
            <person name="Li Z."/>
            <person name="Wang Q."/>
            <person name="Van de Peer Y."/>
            <person name="Marchal K."/>
            <person name="Chen J."/>
        </authorList>
    </citation>
    <scope>NUCLEOTIDE SEQUENCE [LARGE SCALE GENOMIC DNA]</scope>
    <source>
        <tissue evidence="12">Leaf</tissue>
    </source>
</reference>
<dbReference type="GO" id="GO:0005634">
    <property type="term" value="C:nucleus"/>
    <property type="evidence" value="ECO:0007669"/>
    <property type="project" value="UniProtKB-SubCell"/>
</dbReference>
<dbReference type="InterPro" id="IPR010666">
    <property type="entry name" value="Znf_GRF"/>
</dbReference>
<dbReference type="PANTHER" id="PTHR22930:SF280">
    <property type="entry name" value="OS11G0202600 PROTEIN"/>
    <property type="match status" value="1"/>
</dbReference>
<evidence type="ECO:0000256" key="5">
    <source>
        <dbReference type="ARBA" id="ARBA00022723"/>
    </source>
</evidence>
<protein>
    <recommendedName>
        <fullName evidence="11">GRF-type domain-containing protein</fullName>
    </recommendedName>
</protein>
<feature type="domain" description="GRF-type" evidence="11">
    <location>
        <begin position="234"/>
        <end position="264"/>
    </location>
</feature>
<keyword evidence="8" id="KW-0862">Zinc</keyword>
<dbReference type="InterPro" id="IPR058353">
    <property type="entry name" value="DUF8040"/>
</dbReference>
<dbReference type="PANTHER" id="PTHR22930">
    <property type="match status" value="1"/>
</dbReference>